<keyword evidence="2" id="KW-0460">Magnesium</keyword>
<dbReference type="Pfam" id="PF03936">
    <property type="entry name" value="Terpene_synth_C"/>
    <property type="match status" value="1"/>
</dbReference>
<feature type="domain" description="Terpene synthase metal-binding" evidence="3">
    <location>
        <begin position="9"/>
        <end position="181"/>
    </location>
</feature>
<accession>A0A9D4X5W2</accession>
<dbReference type="GO" id="GO:0016114">
    <property type="term" value="P:terpenoid biosynthetic process"/>
    <property type="evidence" value="ECO:0007669"/>
    <property type="project" value="InterPro"/>
</dbReference>
<gene>
    <name evidence="4" type="ORF">KIW84_057416</name>
</gene>
<evidence type="ECO:0000313" key="5">
    <source>
        <dbReference type="Proteomes" id="UP001058974"/>
    </source>
</evidence>
<keyword evidence="5" id="KW-1185">Reference proteome</keyword>
<keyword evidence="1" id="KW-0479">Metal-binding</keyword>
<dbReference type="GO" id="GO:0010333">
    <property type="term" value="F:terpene synthase activity"/>
    <property type="evidence" value="ECO:0007669"/>
    <property type="project" value="InterPro"/>
</dbReference>
<evidence type="ECO:0000259" key="3">
    <source>
        <dbReference type="Pfam" id="PF03936"/>
    </source>
</evidence>
<dbReference type="PANTHER" id="PTHR31225:SF137">
    <property type="entry name" value="TERPENE SYNTHASE 11-RELATED"/>
    <property type="match status" value="1"/>
</dbReference>
<dbReference type="Proteomes" id="UP001058974">
    <property type="component" value="Chromosome 5"/>
</dbReference>
<name>A0A9D4X5W2_PEA</name>
<comment type="caution">
    <text evidence="4">The sequence shown here is derived from an EMBL/GenBank/DDBJ whole genome shotgun (WGS) entry which is preliminary data.</text>
</comment>
<dbReference type="InterPro" id="IPR005630">
    <property type="entry name" value="Terpene_synthase_metal-bd"/>
</dbReference>
<evidence type="ECO:0000313" key="4">
    <source>
        <dbReference type="EMBL" id="KAI5412780.1"/>
    </source>
</evidence>
<dbReference type="InterPro" id="IPR008949">
    <property type="entry name" value="Isoprenoid_synthase_dom_sf"/>
</dbReference>
<sequence length="237" mass="27425">MFHYYYFCFCRWDLDAMEQLPEYMKICYMALYNTTNEISYSIQKEHGITVVSYLKRTWMDMFDAYLEEAKWFNSGHVPSFRTYLDNGAISVGSCMALVHATFLIGDGLSKETISMMKPYPRLFTCSGEILRLWDDLGTSTEEQERGDNASSIQCFMGENNIRDENEGRKHIRLVIRNLWRELNGLAMNKTVPLSVVKASLNMARTAQVIYQHGDDKSTFTVDDYVQTLIFSSLPSNH</sequence>
<evidence type="ECO:0000256" key="1">
    <source>
        <dbReference type="ARBA" id="ARBA00022723"/>
    </source>
</evidence>
<reference evidence="4 5" key="1">
    <citation type="journal article" date="2022" name="Nat. Genet.">
        <title>Improved pea reference genome and pan-genome highlight genomic features and evolutionary characteristics.</title>
        <authorList>
            <person name="Yang T."/>
            <person name="Liu R."/>
            <person name="Luo Y."/>
            <person name="Hu S."/>
            <person name="Wang D."/>
            <person name="Wang C."/>
            <person name="Pandey M.K."/>
            <person name="Ge S."/>
            <person name="Xu Q."/>
            <person name="Li N."/>
            <person name="Li G."/>
            <person name="Huang Y."/>
            <person name="Saxena R.K."/>
            <person name="Ji Y."/>
            <person name="Li M."/>
            <person name="Yan X."/>
            <person name="He Y."/>
            <person name="Liu Y."/>
            <person name="Wang X."/>
            <person name="Xiang C."/>
            <person name="Varshney R.K."/>
            <person name="Ding H."/>
            <person name="Gao S."/>
            <person name="Zong X."/>
        </authorList>
    </citation>
    <scope>NUCLEOTIDE SEQUENCE [LARGE SCALE GENOMIC DNA]</scope>
    <source>
        <strain evidence="4 5">cv. Zhongwan 6</strain>
    </source>
</reference>
<dbReference type="EMBL" id="JAMSHJ010000005">
    <property type="protein sequence ID" value="KAI5412780.1"/>
    <property type="molecule type" value="Genomic_DNA"/>
</dbReference>
<protein>
    <submittedName>
        <fullName evidence="4">Terpene synthase 11, variant 2</fullName>
    </submittedName>
</protein>
<evidence type="ECO:0000256" key="2">
    <source>
        <dbReference type="ARBA" id="ARBA00022842"/>
    </source>
</evidence>
<dbReference type="SUPFAM" id="SSF48576">
    <property type="entry name" value="Terpenoid synthases"/>
    <property type="match status" value="1"/>
</dbReference>
<dbReference type="Gramene" id="Psat05G0741600-T2">
    <property type="protein sequence ID" value="KAI5412780.1"/>
    <property type="gene ID" value="KIW84_057416"/>
</dbReference>
<dbReference type="GO" id="GO:0000287">
    <property type="term" value="F:magnesium ion binding"/>
    <property type="evidence" value="ECO:0007669"/>
    <property type="project" value="InterPro"/>
</dbReference>
<dbReference type="Gene3D" id="1.10.600.10">
    <property type="entry name" value="Farnesyl Diphosphate Synthase"/>
    <property type="match status" value="1"/>
</dbReference>
<dbReference type="InterPro" id="IPR050148">
    <property type="entry name" value="Terpene_synthase-like"/>
</dbReference>
<proteinExistence type="predicted"/>
<dbReference type="AlphaFoldDB" id="A0A9D4X5W2"/>
<dbReference type="PANTHER" id="PTHR31225">
    <property type="entry name" value="OS04G0344100 PROTEIN-RELATED"/>
    <property type="match status" value="1"/>
</dbReference>
<organism evidence="4 5">
    <name type="scientific">Pisum sativum</name>
    <name type="common">Garden pea</name>
    <name type="synonym">Lathyrus oleraceus</name>
    <dbReference type="NCBI Taxonomy" id="3888"/>
    <lineage>
        <taxon>Eukaryota</taxon>
        <taxon>Viridiplantae</taxon>
        <taxon>Streptophyta</taxon>
        <taxon>Embryophyta</taxon>
        <taxon>Tracheophyta</taxon>
        <taxon>Spermatophyta</taxon>
        <taxon>Magnoliopsida</taxon>
        <taxon>eudicotyledons</taxon>
        <taxon>Gunneridae</taxon>
        <taxon>Pentapetalae</taxon>
        <taxon>rosids</taxon>
        <taxon>fabids</taxon>
        <taxon>Fabales</taxon>
        <taxon>Fabaceae</taxon>
        <taxon>Papilionoideae</taxon>
        <taxon>50 kb inversion clade</taxon>
        <taxon>NPAAA clade</taxon>
        <taxon>Hologalegina</taxon>
        <taxon>IRL clade</taxon>
        <taxon>Fabeae</taxon>
        <taxon>Lathyrus</taxon>
    </lineage>
</organism>